<gene>
    <name evidence="1" type="ORF">BGC33_06670</name>
</gene>
<organism evidence="1 2">
    <name type="scientific">Bathymodiolus thermophilus thioautotrophic gill symbiont</name>
    <dbReference type="NCBI Taxonomy" id="2360"/>
    <lineage>
        <taxon>Bacteria</taxon>
        <taxon>Pseudomonadati</taxon>
        <taxon>Pseudomonadota</taxon>
        <taxon>Gammaproteobacteria</taxon>
        <taxon>sulfur-oxidizing symbionts</taxon>
    </lineage>
</organism>
<proteinExistence type="predicted"/>
<protein>
    <submittedName>
        <fullName evidence="1">Uncharacterized protein</fullName>
    </submittedName>
</protein>
<dbReference type="AlphaFoldDB" id="A0A1J5UHS7"/>
<evidence type="ECO:0000313" key="2">
    <source>
        <dbReference type="Proteomes" id="UP000182798"/>
    </source>
</evidence>
<reference evidence="2" key="1">
    <citation type="submission" date="2016-09" db="EMBL/GenBank/DDBJ databases">
        <title>Genome Sequence of Bathymodiolus thermophilus sulfur-oxidizing gill endosymbiont.</title>
        <authorList>
            <person name="Ponnudurai R."/>
            <person name="Kleiner M."/>
            <person name="Sayavedra L."/>
            <person name="Thuermer A."/>
            <person name="Felbeck H."/>
            <person name="Schlueter R."/>
            <person name="Schweder T."/>
            <person name="Markert S."/>
        </authorList>
    </citation>
    <scope>NUCLEOTIDE SEQUENCE [LARGE SCALE GENOMIC DNA]</scope>
    <source>
        <strain evidence="2">BAT/CrabSpa'14</strain>
    </source>
</reference>
<dbReference type="EMBL" id="MIQH01000324">
    <property type="protein sequence ID" value="OIR25453.1"/>
    <property type="molecule type" value="Genomic_DNA"/>
</dbReference>
<comment type="caution">
    <text evidence="1">The sequence shown here is derived from an EMBL/GenBank/DDBJ whole genome shotgun (WGS) entry which is preliminary data.</text>
</comment>
<evidence type="ECO:0000313" key="1">
    <source>
        <dbReference type="EMBL" id="OIR25453.1"/>
    </source>
</evidence>
<accession>A0A1J5UHS7</accession>
<name>A0A1J5UHS7_9GAMM</name>
<sequence>MAYLSNDSTQVIGFTMGINNKVVILQQNLNRLHQRVWRGILGYLNLDCGIKTIFCRFFTKND</sequence>
<dbReference type="Proteomes" id="UP000182798">
    <property type="component" value="Unassembled WGS sequence"/>
</dbReference>